<dbReference type="EMBL" id="MSFN02000003">
    <property type="protein sequence ID" value="PTU22218.1"/>
    <property type="molecule type" value="Genomic_DNA"/>
</dbReference>
<dbReference type="RefSeq" id="XP_040753610.1">
    <property type="nucleotide sequence ID" value="XM_040897085.1"/>
</dbReference>
<evidence type="ECO:0000313" key="3">
    <source>
        <dbReference type="Proteomes" id="UP000244073"/>
    </source>
</evidence>
<feature type="transmembrane region" description="Helical" evidence="1">
    <location>
        <begin position="39"/>
        <end position="61"/>
    </location>
</feature>
<evidence type="ECO:0000313" key="2">
    <source>
        <dbReference type="EMBL" id="PTU22218.1"/>
    </source>
</evidence>
<proteinExistence type="predicted"/>
<keyword evidence="1" id="KW-0472">Membrane</keyword>
<keyword evidence="1" id="KW-0812">Transmembrane</keyword>
<sequence length="75" mass="8878">MRRKKKKKIDLIYSVLRSSISDPDGIIGRLPFPFPFPSFIVSFHPFLVFISFPVSSIYWVYKGEGEWVLHRMDKE</sequence>
<dbReference type="AlphaFoldDB" id="A0A2T5M110"/>
<dbReference type="Proteomes" id="UP000244073">
    <property type="component" value="Unassembled WGS sequence"/>
</dbReference>
<dbReference type="VEuPathDB" id="FungiDB:P175DRAFT_0501076"/>
<accession>A0A2T5M110</accession>
<name>A0A2T5M110_9EURO</name>
<evidence type="ECO:0000256" key="1">
    <source>
        <dbReference type="SAM" id="Phobius"/>
    </source>
</evidence>
<comment type="caution">
    <text evidence="2">The sequence shown here is derived from an EMBL/GenBank/DDBJ whole genome shotgun (WGS) entry which is preliminary data.</text>
</comment>
<gene>
    <name evidence="2" type="ORF">P175DRAFT_0501076</name>
</gene>
<dbReference type="GeneID" id="63813967"/>
<organism evidence="2 3">
    <name type="scientific">Aspergillus ochraceoroseus IBT 24754</name>
    <dbReference type="NCBI Taxonomy" id="1392256"/>
    <lineage>
        <taxon>Eukaryota</taxon>
        <taxon>Fungi</taxon>
        <taxon>Dikarya</taxon>
        <taxon>Ascomycota</taxon>
        <taxon>Pezizomycotina</taxon>
        <taxon>Eurotiomycetes</taxon>
        <taxon>Eurotiomycetidae</taxon>
        <taxon>Eurotiales</taxon>
        <taxon>Aspergillaceae</taxon>
        <taxon>Aspergillus</taxon>
        <taxon>Aspergillus subgen. Nidulantes</taxon>
    </lineage>
</organism>
<keyword evidence="1" id="KW-1133">Transmembrane helix</keyword>
<reference evidence="2 3" key="1">
    <citation type="journal article" date="2018" name="Proc. Natl. Acad. Sci. U.S.A.">
        <title>Linking secondary metabolites to gene clusters through genome sequencing of six diverse Aspergillus species.</title>
        <authorList>
            <person name="Kaerboelling I."/>
            <person name="Vesth T.C."/>
            <person name="Frisvad J.C."/>
            <person name="Nybo J.L."/>
            <person name="Theobald S."/>
            <person name="Kuo A."/>
            <person name="Bowyer P."/>
            <person name="Matsuda Y."/>
            <person name="Mondo S."/>
            <person name="Lyhne E.K."/>
            <person name="Kogle M.E."/>
            <person name="Clum A."/>
            <person name="Lipzen A."/>
            <person name="Salamov A."/>
            <person name="Ngan C.Y."/>
            <person name="Daum C."/>
            <person name="Chiniquy J."/>
            <person name="Barry K."/>
            <person name="LaButti K."/>
            <person name="Haridas S."/>
            <person name="Simmons B.A."/>
            <person name="Magnuson J.K."/>
            <person name="Mortensen U.H."/>
            <person name="Larsen T.O."/>
            <person name="Grigoriev I.V."/>
            <person name="Baker S.E."/>
            <person name="Andersen M.R."/>
        </authorList>
    </citation>
    <scope>NUCLEOTIDE SEQUENCE [LARGE SCALE GENOMIC DNA]</scope>
    <source>
        <strain evidence="2 3">IBT 24754</strain>
    </source>
</reference>
<protein>
    <submittedName>
        <fullName evidence="2">Uncharacterized protein</fullName>
    </submittedName>
</protein>